<evidence type="ECO:0000256" key="4">
    <source>
        <dbReference type="ARBA" id="ARBA00022692"/>
    </source>
</evidence>
<dbReference type="NCBIfam" id="TIGR00791">
    <property type="entry name" value="gntP"/>
    <property type="match status" value="1"/>
</dbReference>
<dbReference type="InterPro" id="IPR003474">
    <property type="entry name" value="Glcn_transporter"/>
</dbReference>
<evidence type="ECO:0000256" key="7">
    <source>
        <dbReference type="ARBA" id="ARBA00049663"/>
    </source>
</evidence>
<feature type="transmembrane region" description="Helical" evidence="8">
    <location>
        <begin position="356"/>
        <end position="375"/>
    </location>
</feature>
<evidence type="ECO:0000256" key="6">
    <source>
        <dbReference type="ARBA" id="ARBA00023136"/>
    </source>
</evidence>
<feature type="transmembrane region" description="Helical" evidence="8">
    <location>
        <begin position="21"/>
        <end position="38"/>
    </location>
</feature>
<feature type="transmembrane region" description="Helical" evidence="8">
    <location>
        <begin position="244"/>
        <end position="264"/>
    </location>
</feature>
<keyword evidence="6 8" id="KW-0472">Membrane</keyword>
<keyword evidence="5 8" id="KW-1133">Transmembrane helix</keyword>
<comment type="similarity">
    <text evidence="7">Belongs to the GntP permease family.</text>
</comment>
<feature type="transmembrane region" description="Helical" evidence="8">
    <location>
        <begin position="74"/>
        <end position="95"/>
    </location>
</feature>
<dbReference type="PANTHER" id="PTHR30354:SF22">
    <property type="entry name" value="HIGH-AFFINITY GLUCONATE TRANSPORTER"/>
    <property type="match status" value="1"/>
</dbReference>
<feature type="transmembrane region" description="Helical" evidence="8">
    <location>
        <begin position="284"/>
        <end position="303"/>
    </location>
</feature>
<dbReference type="PIRSF" id="PIRSF002746">
    <property type="entry name" value="Gluconate_transporter"/>
    <property type="match status" value="1"/>
</dbReference>
<dbReference type="PANTHER" id="PTHR30354">
    <property type="entry name" value="GNT FAMILY GLUCONATE TRANSPORTER"/>
    <property type="match status" value="1"/>
</dbReference>
<evidence type="ECO:0000256" key="2">
    <source>
        <dbReference type="ARBA" id="ARBA00022448"/>
    </source>
</evidence>
<dbReference type="GO" id="GO:0005886">
    <property type="term" value="C:plasma membrane"/>
    <property type="evidence" value="ECO:0007669"/>
    <property type="project" value="UniProtKB-SubCell"/>
</dbReference>
<organism evidence="9 10">
    <name type="scientific">Winkia neuii</name>
    <dbReference type="NCBI Taxonomy" id="33007"/>
    <lineage>
        <taxon>Bacteria</taxon>
        <taxon>Bacillati</taxon>
        <taxon>Actinomycetota</taxon>
        <taxon>Actinomycetes</taxon>
        <taxon>Actinomycetales</taxon>
        <taxon>Actinomycetaceae</taxon>
        <taxon>Winkia</taxon>
    </lineage>
</organism>
<evidence type="ECO:0000256" key="1">
    <source>
        <dbReference type="ARBA" id="ARBA00004651"/>
    </source>
</evidence>
<keyword evidence="4 8" id="KW-0812">Transmembrane</keyword>
<dbReference type="RefSeq" id="WP_024331065.1">
    <property type="nucleotide sequence ID" value="NZ_JASOXK010000002.1"/>
</dbReference>
<reference evidence="9 10" key="1">
    <citation type="submission" date="2017-12" db="EMBL/GenBank/DDBJ databases">
        <title>Phylogenetic diversity of female urinary microbiome.</title>
        <authorList>
            <person name="Thomas-White K."/>
            <person name="Wolfe A.J."/>
        </authorList>
    </citation>
    <scope>NUCLEOTIDE SEQUENCE [LARGE SCALE GENOMIC DNA]</scope>
    <source>
        <strain evidence="9 10">UMB0402</strain>
    </source>
</reference>
<dbReference type="EMBL" id="PKKO01000002">
    <property type="protein sequence ID" value="PKY72721.1"/>
    <property type="molecule type" value="Genomic_DNA"/>
</dbReference>
<feature type="transmembrane region" description="Helical" evidence="8">
    <location>
        <begin position="44"/>
        <end position="62"/>
    </location>
</feature>
<feature type="transmembrane region" description="Helical" evidence="8">
    <location>
        <begin position="115"/>
        <end position="148"/>
    </location>
</feature>
<evidence type="ECO:0000256" key="8">
    <source>
        <dbReference type="SAM" id="Phobius"/>
    </source>
</evidence>
<evidence type="ECO:0000256" key="3">
    <source>
        <dbReference type="ARBA" id="ARBA00022475"/>
    </source>
</evidence>
<dbReference type="Proteomes" id="UP000235122">
    <property type="component" value="Unassembled WGS sequence"/>
</dbReference>
<dbReference type="STRING" id="33007.HMPREF3198_01527"/>
<feature type="transmembrane region" description="Helical" evidence="8">
    <location>
        <begin position="396"/>
        <end position="418"/>
    </location>
</feature>
<dbReference type="Pfam" id="PF02447">
    <property type="entry name" value="GntP_permease"/>
    <property type="match status" value="1"/>
</dbReference>
<feature type="transmembrane region" description="Helical" evidence="8">
    <location>
        <begin position="155"/>
        <end position="173"/>
    </location>
</feature>
<comment type="caution">
    <text evidence="9">The sequence shown here is derived from an EMBL/GenBank/DDBJ whole genome shotgun (WGS) entry which is preliminary data.</text>
</comment>
<feature type="transmembrane region" description="Helical" evidence="8">
    <location>
        <begin position="438"/>
        <end position="461"/>
    </location>
</feature>
<dbReference type="AlphaFoldDB" id="A0A2I1INM8"/>
<dbReference type="GO" id="GO:0015128">
    <property type="term" value="F:gluconate transmembrane transporter activity"/>
    <property type="evidence" value="ECO:0007669"/>
    <property type="project" value="InterPro"/>
</dbReference>
<evidence type="ECO:0000313" key="10">
    <source>
        <dbReference type="Proteomes" id="UP000235122"/>
    </source>
</evidence>
<gene>
    <name evidence="9" type="ORF">CYJ19_03490</name>
</gene>
<dbReference type="GeneID" id="35867830"/>
<accession>A0A2I1INM8</accession>
<feature type="transmembrane region" description="Helical" evidence="8">
    <location>
        <begin position="315"/>
        <end position="336"/>
    </location>
</feature>
<comment type="subcellular location">
    <subcellularLocation>
        <location evidence="1">Cell membrane</location>
        <topology evidence="1">Multi-pass membrane protein</topology>
    </subcellularLocation>
</comment>
<protein>
    <submittedName>
        <fullName evidence="9">Gluconate transporter</fullName>
    </submittedName>
</protein>
<proteinExistence type="inferred from homology"/>
<keyword evidence="10" id="KW-1185">Reference proteome</keyword>
<sequence>MNCLFFAASSGLAHTNSVPQLVIAALAGIVTIVLLIVWRKMHPFLALTLGSAVLALVAAIPLPDTFAAFTKGLGSTVGGVGVLIAFGAIIGKLLIDSGGADQIVDTVLSSTSTKVLPWAMALVAFVVGIPLFFEVGIVLLIPVVMLVARRAKMPVIAVGIPALAGLSALHGLVPPHPGPLIAIDALKANIGLTLGLGLLVAVPTVVVSGPLAARLMVRWVPRRANSLLGGEDAPATEGGSRPSFGVAISVVLLPVVLMLARTVVEMAMRGAEASFVYKAFEFVGEPLVALLLTVLYSMLVLGRASGRSVAEVNKLVGSSLAPIASILLIVGAGGGFKETLVESGIAQVIAQWIEQLGMPILLAGWIVAVAVRLATGSATVATITASGIMAPMATTLPPAGTALLVLAIGAGSVFLSHVNDAGFWLVKEYFGMSVGETFKTWSLMETILSVTGLLCILALAIPLGV</sequence>
<name>A0A2I1INM8_9ACTO</name>
<evidence type="ECO:0000256" key="5">
    <source>
        <dbReference type="ARBA" id="ARBA00022989"/>
    </source>
</evidence>
<feature type="transmembrane region" description="Helical" evidence="8">
    <location>
        <begin position="193"/>
        <end position="213"/>
    </location>
</feature>
<keyword evidence="3" id="KW-1003">Cell membrane</keyword>
<evidence type="ECO:0000313" key="9">
    <source>
        <dbReference type="EMBL" id="PKY72721.1"/>
    </source>
</evidence>
<keyword evidence="2" id="KW-0813">Transport</keyword>